<evidence type="ECO:0000313" key="3">
    <source>
        <dbReference type="EMBL" id="CAD7224563.1"/>
    </source>
</evidence>
<dbReference type="Gene3D" id="1.10.472.10">
    <property type="entry name" value="Cyclin-like"/>
    <property type="match status" value="2"/>
</dbReference>
<dbReference type="EMBL" id="OB660398">
    <property type="protein sequence ID" value="CAD7224563.1"/>
    <property type="molecule type" value="Genomic_DNA"/>
</dbReference>
<dbReference type="SMART" id="SM00385">
    <property type="entry name" value="CYCLIN"/>
    <property type="match status" value="1"/>
</dbReference>
<dbReference type="PANTHER" id="PTHR10177">
    <property type="entry name" value="CYCLINS"/>
    <property type="match status" value="1"/>
</dbReference>
<feature type="region of interest" description="Disordered" evidence="2">
    <location>
        <begin position="388"/>
        <end position="407"/>
    </location>
</feature>
<dbReference type="AlphaFoldDB" id="A0A7R8W828"/>
<name>A0A7R8W828_9CRUS</name>
<reference evidence="3" key="1">
    <citation type="submission" date="2020-11" db="EMBL/GenBank/DDBJ databases">
        <authorList>
            <person name="Tran Van P."/>
        </authorList>
    </citation>
    <scope>NUCLEOTIDE SEQUENCE</scope>
</reference>
<dbReference type="InterPro" id="IPR006671">
    <property type="entry name" value="Cyclin_N"/>
</dbReference>
<sequence length="429" mass="47330">MVAFWNRPVRYLGFGQRISEISGRLRNEHVRWLDTVKDTLCLGPDSFFLAVSTLDRFLGEVQARPRYLRCIALSCLFLAAKVCEEEEHVPSTRDLINATSADFTAGDVLRMERIILDKLGWSLLDSPTALQFLEALHPLVLDVHPVLLAPYGRTLSAGRHLKLIAGRMRRALYDHRILRYPPSLLAMETLRLEVEISCSQFSQDIMDALWDTLEWKPRGDQFDLSSLLSSILHLELKVDAMVVYSLGGPREEPVTGVAPGGKKRRRQRTESKCTEGRPAAKKFQEDESEIDDAYACIRHLFPVASPPAATVDIQAIARSVPPPGTPCLPPGTPMTCISCFSIPGTPLSCGLQSTASTPRTPASPTLLNRIRTAIFGTEEFPSLPPCWTAGLSSPGGTDGSGQEHNGPQRTYAEVLRTHLNLPRVAALTV</sequence>
<protein>
    <submittedName>
        <fullName evidence="3">Uncharacterized protein</fullName>
    </submittedName>
</protein>
<dbReference type="OrthoDB" id="6358561at2759"/>
<dbReference type="SUPFAM" id="SSF47954">
    <property type="entry name" value="Cyclin-like"/>
    <property type="match status" value="1"/>
</dbReference>
<feature type="region of interest" description="Disordered" evidence="2">
    <location>
        <begin position="253"/>
        <end position="286"/>
    </location>
</feature>
<keyword evidence="1" id="KW-0195">Cyclin</keyword>
<comment type="similarity">
    <text evidence="1">Belongs to the cyclin family.</text>
</comment>
<dbReference type="FunFam" id="1.10.472.10:FF:000006">
    <property type="entry name" value="Cyclin I"/>
    <property type="match status" value="1"/>
</dbReference>
<gene>
    <name evidence="3" type="ORF">CTOB1V02_LOCUS2520</name>
</gene>
<evidence type="ECO:0000256" key="1">
    <source>
        <dbReference type="RuleBase" id="RU000383"/>
    </source>
</evidence>
<proteinExistence type="inferred from homology"/>
<accession>A0A7R8W828</accession>
<dbReference type="InterPro" id="IPR036915">
    <property type="entry name" value="Cyclin-like_sf"/>
</dbReference>
<dbReference type="Pfam" id="PF00134">
    <property type="entry name" value="Cyclin_N"/>
    <property type="match status" value="1"/>
</dbReference>
<feature type="compositionally biased region" description="Polar residues" evidence="2">
    <location>
        <begin position="390"/>
        <end position="407"/>
    </location>
</feature>
<evidence type="ECO:0000256" key="2">
    <source>
        <dbReference type="SAM" id="MobiDB-lite"/>
    </source>
</evidence>
<organism evidence="3">
    <name type="scientific">Cyprideis torosa</name>
    <dbReference type="NCBI Taxonomy" id="163714"/>
    <lineage>
        <taxon>Eukaryota</taxon>
        <taxon>Metazoa</taxon>
        <taxon>Ecdysozoa</taxon>
        <taxon>Arthropoda</taxon>
        <taxon>Crustacea</taxon>
        <taxon>Oligostraca</taxon>
        <taxon>Ostracoda</taxon>
        <taxon>Podocopa</taxon>
        <taxon>Podocopida</taxon>
        <taxon>Cytherocopina</taxon>
        <taxon>Cytheroidea</taxon>
        <taxon>Cytherideidae</taxon>
        <taxon>Cyprideis</taxon>
    </lineage>
</organism>
<dbReference type="InterPro" id="IPR039361">
    <property type="entry name" value="Cyclin"/>
</dbReference>
<dbReference type="InterPro" id="IPR013763">
    <property type="entry name" value="Cyclin-like_dom"/>
</dbReference>